<dbReference type="Gene3D" id="1.10.520.20">
    <property type="entry name" value="N-terminal domain of the delta subunit of the F1F0-ATP synthase"/>
    <property type="match status" value="1"/>
</dbReference>
<evidence type="ECO:0000256" key="5">
    <source>
        <dbReference type="ARBA" id="ARBA00023136"/>
    </source>
</evidence>
<dbReference type="HAMAP" id="MF_01416">
    <property type="entry name" value="ATP_synth_delta_bact"/>
    <property type="match status" value="1"/>
</dbReference>
<keyword evidence="5 8" id="KW-0472">Membrane</keyword>
<sequence length="181" mass="21404">MYEFLDKRYALALYNVAEEKGKVDEFLKDFEDIVHLFKNNEECKTLISHPDISTKEKRNIFIKMFKGKIDDHLLSFLLILIDKGRIEFAEEKFKEMKKIYLKRHNSLTAEVRTVIPLEQEERENLTNKLSNIYDKQIILSEKIDKSLIGGVYLRVGNNVMDGTIKNKLVEIKDFVTNRKMR</sequence>
<comment type="caution">
    <text evidence="9">The sequence shown here is derived from an EMBL/GenBank/DDBJ whole genome shotgun (WGS) entry which is preliminary data.</text>
</comment>
<evidence type="ECO:0000256" key="8">
    <source>
        <dbReference type="HAMAP-Rule" id="MF_01416"/>
    </source>
</evidence>
<reference evidence="9" key="1">
    <citation type="journal article" date="2021" name="mSystems">
        <title>Bacteria and Archaea Synergistically Convert Glycine Betaine to Biogenic Methane in the Formosa Cold Seep of the South China Sea.</title>
        <authorList>
            <person name="Li L."/>
            <person name="Zhang W."/>
            <person name="Zhang S."/>
            <person name="Song L."/>
            <person name="Sun Q."/>
            <person name="Zhang H."/>
            <person name="Xiang H."/>
            <person name="Dong X."/>
        </authorList>
    </citation>
    <scope>NUCLEOTIDE SEQUENCE</scope>
    <source>
        <strain evidence="9">ZWT</strain>
    </source>
</reference>
<keyword evidence="2 8" id="KW-0813">Transport</keyword>
<keyword evidence="7 8" id="KW-0066">ATP synthesis</keyword>
<evidence type="ECO:0000256" key="4">
    <source>
        <dbReference type="ARBA" id="ARBA00023065"/>
    </source>
</evidence>
<dbReference type="NCBIfam" id="TIGR01145">
    <property type="entry name" value="ATP_synt_delta"/>
    <property type="match status" value="1"/>
</dbReference>
<keyword evidence="4 8" id="KW-0406">Ion transport</keyword>
<dbReference type="InterPro" id="IPR026015">
    <property type="entry name" value="ATP_synth_OSCP/delta_N_sf"/>
</dbReference>
<accession>A0A9J6NZ38</accession>
<dbReference type="EMBL" id="JAGSOJ010000001">
    <property type="protein sequence ID" value="MCM1989547.1"/>
    <property type="molecule type" value="Genomic_DNA"/>
</dbReference>
<dbReference type="InterPro" id="IPR020781">
    <property type="entry name" value="ATPase_OSCP/d_CS"/>
</dbReference>
<dbReference type="GO" id="GO:0005886">
    <property type="term" value="C:plasma membrane"/>
    <property type="evidence" value="ECO:0007669"/>
    <property type="project" value="UniProtKB-SubCell"/>
</dbReference>
<dbReference type="Proteomes" id="UP001056429">
    <property type="component" value="Unassembled WGS sequence"/>
</dbReference>
<proteinExistence type="inferred from homology"/>
<dbReference type="PANTHER" id="PTHR11910">
    <property type="entry name" value="ATP SYNTHASE DELTA CHAIN"/>
    <property type="match status" value="1"/>
</dbReference>
<dbReference type="NCBIfam" id="NF004403">
    <property type="entry name" value="PRK05758.2-4"/>
    <property type="match status" value="1"/>
</dbReference>
<keyword evidence="3 8" id="KW-0375">Hydrogen ion transport</keyword>
<gene>
    <name evidence="8" type="primary">atpH</name>
    <name evidence="9" type="ORF">KDK92_07320</name>
</gene>
<evidence type="ECO:0000256" key="7">
    <source>
        <dbReference type="ARBA" id="ARBA00023310"/>
    </source>
</evidence>
<dbReference type="Pfam" id="PF00213">
    <property type="entry name" value="OSCP"/>
    <property type="match status" value="1"/>
</dbReference>
<protein>
    <recommendedName>
        <fullName evidence="8">ATP synthase subunit delta</fullName>
    </recommendedName>
    <alternativeName>
        <fullName evidence="8">ATP synthase F(1) sector subunit delta</fullName>
    </alternativeName>
    <alternativeName>
        <fullName evidence="8">F-type ATPase subunit delta</fullName>
        <shortName evidence="8">F-ATPase subunit delta</shortName>
    </alternativeName>
</protein>
<keyword evidence="6 8" id="KW-0139">CF(1)</keyword>
<dbReference type="PRINTS" id="PR00125">
    <property type="entry name" value="ATPASEDELTA"/>
</dbReference>
<comment type="similarity">
    <text evidence="8">Belongs to the ATPase delta chain family.</text>
</comment>
<dbReference type="InterPro" id="IPR000711">
    <property type="entry name" value="ATPase_OSCP/dsu"/>
</dbReference>
<name>A0A9J6NZ38_9CLOT</name>
<evidence type="ECO:0000256" key="3">
    <source>
        <dbReference type="ARBA" id="ARBA00022781"/>
    </source>
</evidence>
<keyword evidence="10" id="KW-1185">Reference proteome</keyword>
<comment type="function">
    <text evidence="8">This protein is part of the stalk that links CF(0) to CF(1). It either transmits conformational changes from CF(0) to CF(1) or is implicated in proton conduction.</text>
</comment>
<dbReference type="SUPFAM" id="SSF47928">
    <property type="entry name" value="N-terminal domain of the delta subunit of the F1F0-ATP synthase"/>
    <property type="match status" value="1"/>
</dbReference>
<dbReference type="PROSITE" id="PS00389">
    <property type="entry name" value="ATPASE_DELTA"/>
    <property type="match status" value="1"/>
</dbReference>
<comment type="function">
    <text evidence="8">F(1)F(0) ATP synthase produces ATP from ADP in the presence of a proton or sodium gradient. F-type ATPases consist of two structural domains, F(1) containing the extramembraneous catalytic core and F(0) containing the membrane proton channel, linked together by a central stalk and a peripheral stalk. During catalysis, ATP synthesis in the catalytic domain of F(1) is coupled via a rotary mechanism of the central stalk subunits to proton translocation.</text>
</comment>
<reference evidence="9" key="2">
    <citation type="submission" date="2021-04" db="EMBL/GenBank/DDBJ databases">
        <authorList>
            <person name="Dong X."/>
        </authorList>
    </citation>
    <scope>NUCLEOTIDE SEQUENCE</scope>
    <source>
        <strain evidence="9">ZWT</strain>
    </source>
</reference>
<evidence type="ECO:0000256" key="6">
    <source>
        <dbReference type="ARBA" id="ARBA00023196"/>
    </source>
</evidence>
<evidence type="ECO:0000256" key="2">
    <source>
        <dbReference type="ARBA" id="ARBA00022448"/>
    </source>
</evidence>
<dbReference type="AlphaFoldDB" id="A0A9J6NZ38"/>
<keyword evidence="8" id="KW-1003">Cell membrane</keyword>
<dbReference type="GO" id="GO:0046933">
    <property type="term" value="F:proton-transporting ATP synthase activity, rotational mechanism"/>
    <property type="evidence" value="ECO:0007669"/>
    <property type="project" value="UniProtKB-UniRule"/>
</dbReference>
<dbReference type="GO" id="GO:0045259">
    <property type="term" value="C:proton-transporting ATP synthase complex"/>
    <property type="evidence" value="ECO:0007669"/>
    <property type="project" value="UniProtKB-KW"/>
</dbReference>
<evidence type="ECO:0000313" key="9">
    <source>
        <dbReference type="EMBL" id="MCM1989547.1"/>
    </source>
</evidence>
<comment type="subcellular location">
    <subcellularLocation>
        <location evidence="8">Cell membrane</location>
        <topology evidence="8">Peripheral membrane protein</topology>
    </subcellularLocation>
    <subcellularLocation>
        <location evidence="1">Membrane</location>
    </subcellularLocation>
</comment>
<dbReference type="RefSeq" id="WP_250858539.1">
    <property type="nucleotide sequence ID" value="NZ_JAGSOJ010000001.1"/>
</dbReference>
<organism evidence="9 10">
    <name type="scientific">Oceanirhabdus seepicola</name>
    <dbReference type="NCBI Taxonomy" id="2828781"/>
    <lineage>
        <taxon>Bacteria</taxon>
        <taxon>Bacillati</taxon>
        <taxon>Bacillota</taxon>
        <taxon>Clostridia</taxon>
        <taxon>Eubacteriales</taxon>
        <taxon>Clostridiaceae</taxon>
        <taxon>Oceanirhabdus</taxon>
    </lineage>
</organism>
<evidence type="ECO:0000313" key="10">
    <source>
        <dbReference type="Proteomes" id="UP001056429"/>
    </source>
</evidence>
<evidence type="ECO:0000256" key="1">
    <source>
        <dbReference type="ARBA" id="ARBA00004370"/>
    </source>
</evidence>